<evidence type="ECO:0000256" key="1">
    <source>
        <dbReference type="SAM" id="MobiDB-lite"/>
    </source>
</evidence>
<dbReference type="PANTHER" id="PTHR24148:SF82">
    <property type="entry name" value="HETEROKARYON INCOMPATIBILITY DOMAIN-CONTAINING PROTEIN"/>
    <property type="match status" value="1"/>
</dbReference>
<dbReference type="PANTHER" id="PTHR24148">
    <property type="entry name" value="ANKYRIN REPEAT DOMAIN-CONTAINING PROTEIN 39 HOMOLOG-RELATED"/>
    <property type="match status" value="1"/>
</dbReference>
<feature type="compositionally biased region" description="Basic and acidic residues" evidence="1">
    <location>
        <begin position="405"/>
        <end position="420"/>
    </location>
</feature>
<dbReference type="EMBL" id="JAULSW010000005">
    <property type="protein sequence ID" value="KAK3381767.1"/>
    <property type="molecule type" value="Genomic_DNA"/>
</dbReference>
<evidence type="ECO:0000313" key="2">
    <source>
        <dbReference type="EMBL" id="KAK3381767.1"/>
    </source>
</evidence>
<reference evidence="2" key="2">
    <citation type="submission" date="2023-06" db="EMBL/GenBank/DDBJ databases">
        <authorList>
            <consortium name="Lawrence Berkeley National Laboratory"/>
            <person name="Haridas S."/>
            <person name="Hensen N."/>
            <person name="Bonometti L."/>
            <person name="Westerberg I."/>
            <person name="Brannstrom I.O."/>
            <person name="Guillou S."/>
            <person name="Cros-Aarteil S."/>
            <person name="Calhoun S."/>
            <person name="Kuo A."/>
            <person name="Mondo S."/>
            <person name="Pangilinan J."/>
            <person name="Riley R."/>
            <person name="LaButti K."/>
            <person name="Andreopoulos B."/>
            <person name="Lipzen A."/>
            <person name="Chen C."/>
            <person name="Yanf M."/>
            <person name="Daum C."/>
            <person name="Ng V."/>
            <person name="Clum A."/>
            <person name="Steindorff A."/>
            <person name="Ohm R."/>
            <person name="Martin F."/>
            <person name="Silar P."/>
            <person name="Natvig D."/>
            <person name="Lalanne C."/>
            <person name="Gautier V."/>
            <person name="Ament-velasquez S.L."/>
            <person name="Kruys A."/>
            <person name="Hutchinson M.I."/>
            <person name="Powell A.J."/>
            <person name="Barry K."/>
            <person name="Miller A.N."/>
            <person name="Grigoriev I.V."/>
            <person name="Debuchy R."/>
            <person name="Gladieux P."/>
            <person name="Thoren M.H."/>
            <person name="Johannesson H."/>
        </authorList>
    </citation>
    <scope>NUCLEOTIDE SEQUENCE</scope>
    <source>
        <strain evidence="2">CBS 232.78</strain>
    </source>
</reference>
<protein>
    <recommendedName>
        <fullName evidence="4">Heterokaryon incompatibility domain-containing protein</fullName>
    </recommendedName>
</protein>
<keyword evidence="3" id="KW-1185">Reference proteome</keyword>
<evidence type="ECO:0008006" key="4">
    <source>
        <dbReference type="Google" id="ProtNLM"/>
    </source>
</evidence>
<gene>
    <name evidence="2" type="ORF">B0H63DRAFT_561394</name>
</gene>
<name>A0AAE0NHS0_9PEZI</name>
<dbReference type="InterPro" id="IPR052895">
    <property type="entry name" value="HetReg/Transcr_Mod"/>
</dbReference>
<proteinExistence type="predicted"/>
<accession>A0AAE0NHS0</accession>
<dbReference type="Proteomes" id="UP001285441">
    <property type="component" value="Unassembled WGS sequence"/>
</dbReference>
<feature type="region of interest" description="Disordered" evidence="1">
    <location>
        <begin position="396"/>
        <end position="420"/>
    </location>
</feature>
<reference evidence="2" key="1">
    <citation type="journal article" date="2023" name="Mol. Phylogenet. Evol.">
        <title>Genome-scale phylogeny and comparative genomics of the fungal order Sordariales.</title>
        <authorList>
            <person name="Hensen N."/>
            <person name="Bonometti L."/>
            <person name="Westerberg I."/>
            <person name="Brannstrom I.O."/>
            <person name="Guillou S."/>
            <person name="Cros-Aarteil S."/>
            <person name="Calhoun S."/>
            <person name="Haridas S."/>
            <person name="Kuo A."/>
            <person name="Mondo S."/>
            <person name="Pangilinan J."/>
            <person name="Riley R."/>
            <person name="LaButti K."/>
            <person name="Andreopoulos B."/>
            <person name="Lipzen A."/>
            <person name="Chen C."/>
            <person name="Yan M."/>
            <person name="Daum C."/>
            <person name="Ng V."/>
            <person name="Clum A."/>
            <person name="Steindorff A."/>
            <person name="Ohm R.A."/>
            <person name="Martin F."/>
            <person name="Silar P."/>
            <person name="Natvig D.O."/>
            <person name="Lalanne C."/>
            <person name="Gautier V."/>
            <person name="Ament-Velasquez S.L."/>
            <person name="Kruys A."/>
            <person name="Hutchinson M.I."/>
            <person name="Powell A.J."/>
            <person name="Barry K."/>
            <person name="Miller A.N."/>
            <person name="Grigoriev I.V."/>
            <person name="Debuchy R."/>
            <person name="Gladieux P."/>
            <person name="Hiltunen Thoren M."/>
            <person name="Johannesson H."/>
        </authorList>
    </citation>
    <scope>NUCLEOTIDE SEQUENCE</scope>
    <source>
        <strain evidence="2">CBS 232.78</strain>
    </source>
</reference>
<evidence type="ECO:0000313" key="3">
    <source>
        <dbReference type="Proteomes" id="UP001285441"/>
    </source>
</evidence>
<comment type="caution">
    <text evidence="2">The sequence shown here is derived from an EMBL/GenBank/DDBJ whole genome shotgun (WGS) entry which is preliminary data.</text>
</comment>
<dbReference type="AlphaFoldDB" id="A0AAE0NHS0"/>
<sequence>MWWLEWEWEEILPYDEQTLPAIYATANLEWFGRLWIVQEIQLANNRSVVQCGHDIMSLTDLRHATHYLNQGFKYKCPLDTEDDDAIARLTKPIMSRHFNIVSTQDVMGRQKCTNPCDKVYGALGLLSPEVANDIEPKYSLSVREVFRDAKLTFISHTERLELMRFCYQSGRQIDALSWVPDWTAMPPASRDPLRQFSAGFSRANAAWIAPDNILKVMRDVDSCTQEVFYPTGEVYTMDAFSNIIELGHTRSKYLRESECYKLDTQNSFTAQVPSTLSKINDNLCAPVGKRTEPFTDDPDLWCIVHCHNKAFIITEDEYFGFAPPDAEPGSEVVAFLGCDQPALILIGICYVYGYGDGIALLGPLPKPWRVVALLDSTDVYVFCFYNPETNIMTLEDPKSPPLSDEWERTDHERQDKDPETFDFFRNKNTGVVRNSDPRVLLDALKARGLPVTEISLI</sequence>
<organism evidence="2 3">
    <name type="scientific">Podospora didyma</name>
    <dbReference type="NCBI Taxonomy" id="330526"/>
    <lineage>
        <taxon>Eukaryota</taxon>
        <taxon>Fungi</taxon>
        <taxon>Dikarya</taxon>
        <taxon>Ascomycota</taxon>
        <taxon>Pezizomycotina</taxon>
        <taxon>Sordariomycetes</taxon>
        <taxon>Sordariomycetidae</taxon>
        <taxon>Sordariales</taxon>
        <taxon>Podosporaceae</taxon>
        <taxon>Podospora</taxon>
    </lineage>
</organism>